<organism evidence="2 3">
    <name type="scientific">Domibacillus epiphyticus</name>
    <dbReference type="NCBI Taxonomy" id="1714355"/>
    <lineage>
        <taxon>Bacteria</taxon>
        <taxon>Bacillati</taxon>
        <taxon>Bacillota</taxon>
        <taxon>Bacilli</taxon>
        <taxon>Bacillales</taxon>
        <taxon>Bacillaceae</taxon>
        <taxon>Domibacillus</taxon>
    </lineage>
</organism>
<dbReference type="Proteomes" id="UP000188613">
    <property type="component" value="Unassembled WGS sequence"/>
</dbReference>
<feature type="transmembrane region" description="Helical" evidence="1">
    <location>
        <begin position="91"/>
        <end position="110"/>
    </location>
</feature>
<proteinExistence type="predicted"/>
<dbReference type="EMBL" id="MSFI01000008">
    <property type="protein sequence ID" value="OMP67903.1"/>
    <property type="molecule type" value="Genomic_DNA"/>
</dbReference>
<evidence type="ECO:0000313" key="2">
    <source>
        <dbReference type="EMBL" id="OMP67903.1"/>
    </source>
</evidence>
<keyword evidence="1" id="KW-0812">Transmembrane</keyword>
<sequence length="148" mass="16939">MVYWLIPILFLLHNVEESFGMTAYLHSEFQIIISQPNFNAAISILTVIVFMVIFLFHLRAIRSIYWIVFIQGAILLNSLQHVLLWVSLSDYNPGLISAIIILLFSVYLLHVKKTEVSIGKGLMTLLGSLIAYPLFTWSALWMGGYFIE</sequence>
<reference evidence="2 3" key="1">
    <citation type="submission" date="2016-12" db="EMBL/GenBank/DDBJ databases">
        <title>Domibacillus sp. SAB 38T whole genome sequencing.</title>
        <authorList>
            <person name="Verma A."/>
            <person name="Ojha A.K."/>
            <person name="Krishnamurthi S."/>
        </authorList>
    </citation>
    <scope>NUCLEOTIDE SEQUENCE [LARGE SCALE GENOMIC DNA]</scope>
    <source>
        <strain evidence="2 3">SAB 38</strain>
    </source>
</reference>
<feature type="transmembrane region" description="Helical" evidence="1">
    <location>
        <begin position="122"/>
        <end position="147"/>
    </location>
</feature>
<evidence type="ECO:0000256" key="1">
    <source>
        <dbReference type="SAM" id="Phobius"/>
    </source>
</evidence>
<evidence type="ECO:0000313" key="3">
    <source>
        <dbReference type="Proteomes" id="UP000188613"/>
    </source>
</evidence>
<feature type="transmembrane region" description="Helical" evidence="1">
    <location>
        <begin position="36"/>
        <end position="56"/>
    </location>
</feature>
<dbReference type="RefSeq" id="WP_076764506.1">
    <property type="nucleotide sequence ID" value="NZ_MSFI01000008.1"/>
</dbReference>
<keyword evidence="1" id="KW-0472">Membrane</keyword>
<evidence type="ECO:0008006" key="4">
    <source>
        <dbReference type="Google" id="ProtNLM"/>
    </source>
</evidence>
<dbReference type="Pfam" id="PF13787">
    <property type="entry name" value="HXXEE"/>
    <property type="match status" value="1"/>
</dbReference>
<feature type="transmembrane region" description="Helical" evidence="1">
    <location>
        <begin position="63"/>
        <end position="85"/>
    </location>
</feature>
<keyword evidence="3" id="KW-1185">Reference proteome</keyword>
<dbReference type="OrthoDB" id="2880983at2"/>
<comment type="caution">
    <text evidence="2">The sequence shown here is derived from an EMBL/GenBank/DDBJ whole genome shotgun (WGS) entry which is preliminary data.</text>
</comment>
<keyword evidence="1" id="KW-1133">Transmembrane helix</keyword>
<gene>
    <name evidence="2" type="ORF">BTO28_05290</name>
</gene>
<dbReference type="AlphaFoldDB" id="A0A1V2AA81"/>
<dbReference type="STRING" id="1714355.BTO28_05290"/>
<protein>
    <recommendedName>
        <fullName evidence="4">HXXEE domain-containing protein</fullName>
    </recommendedName>
</protein>
<name>A0A1V2AA81_9BACI</name>
<accession>A0A1V2AA81</accession>
<dbReference type="InterPro" id="IPR025671">
    <property type="entry name" value="HXXEE"/>
</dbReference>